<reference evidence="2 3" key="1">
    <citation type="journal article" date="2017" name="Nat. Commun.">
        <title>Genome assembly with in vitro proximity ligation data and whole-genome triplication in lettuce.</title>
        <authorList>
            <person name="Reyes-Chin-Wo S."/>
            <person name="Wang Z."/>
            <person name="Yang X."/>
            <person name="Kozik A."/>
            <person name="Arikit S."/>
            <person name="Song C."/>
            <person name="Xia L."/>
            <person name="Froenicke L."/>
            <person name="Lavelle D.O."/>
            <person name="Truco M.J."/>
            <person name="Xia R."/>
            <person name="Zhu S."/>
            <person name="Xu C."/>
            <person name="Xu H."/>
            <person name="Xu X."/>
            <person name="Cox K."/>
            <person name="Korf I."/>
            <person name="Meyers B.C."/>
            <person name="Michelmore R.W."/>
        </authorList>
    </citation>
    <scope>NUCLEOTIDE SEQUENCE [LARGE SCALE GENOMIC DNA]</scope>
    <source>
        <strain evidence="3">cv. Salinas</strain>
        <tissue evidence="2">Seedlings</tissue>
    </source>
</reference>
<sequence length="189" mass="21757">MTLCEMVNCMLEQSVWGCVACYQTLDLKRTKLGARATESVFTEYAHNSKAYRFLDFELGIVLESRYVKFFEERYCSDDENSNSTTSTSTSPKIHPLPLIIEEPRRSTRYIIEKNVGDYLYSYLAGGIQKKIMREVIFSINLNDDPKTFSESMTSGDALLWKEAIIDKMDSIMGNRNWELADVPKGRRTI</sequence>
<name>A0A9R1WWF2_LACSA</name>
<accession>A0A9R1WWF2</accession>
<dbReference type="InterPro" id="IPR057670">
    <property type="entry name" value="SH3_retrovirus"/>
</dbReference>
<evidence type="ECO:0000313" key="3">
    <source>
        <dbReference type="Proteomes" id="UP000235145"/>
    </source>
</evidence>
<evidence type="ECO:0000313" key="2">
    <source>
        <dbReference type="EMBL" id="KAJ0189069.1"/>
    </source>
</evidence>
<keyword evidence="3" id="KW-1185">Reference proteome</keyword>
<feature type="domain" description="Retroviral polymerase SH3-like" evidence="1">
    <location>
        <begin position="18"/>
        <end position="79"/>
    </location>
</feature>
<dbReference type="EMBL" id="NBSK02000008">
    <property type="protein sequence ID" value="KAJ0189069.1"/>
    <property type="molecule type" value="Genomic_DNA"/>
</dbReference>
<proteinExistence type="predicted"/>
<gene>
    <name evidence="2" type="ORF">LSAT_V11C800426460</name>
</gene>
<dbReference type="Pfam" id="PF25597">
    <property type="entry name" value="SH3_retrovirus"/>
    <property type="match status" value="1"/>
</dbReference>
<dbReference type="AlphaFoldDB" id="A0A9R1WWF2"/>
<organism evidence="2 3">
    <name type="scientific">Lactuca sativa</name>
    <name type="common">Garden lettuce</name>
    <dbReference type="NCBI Taxonomy" id="4236"/>
    <lineage>
        <taxon>Eukaryota</taxon>
        <taxon>Viridiplantae</taxon>
        <taxon>Streptophyta</taxon>
        <taxon>Embryophyta</taxon>
        <taxon>Tracheophyta</taxon>
        <taxon>Spermatophyta</taxon>
        <taxon>Magnoliopsida</taxon>
        <taxon>eudicotyledons</taxon>
        <taxon>Gunneridae</taxon>
        <taxon>Pentapetalae</taxon>
        <taxon>asterids</taxon>
        <taxon>campanulids</taxon>
        <taxon>Asterales</taxon>
        <taxon>Asteraceae</taxon>
        <taxon>Cichorioideae</taxon>
        <taxon>Cichorieae</taxon>
        <taxon>Lactucinae</taxon>
        <taxon>Lactuca</taxon>
    </lineage>
</organism>
<protein>
    <recommendedName>
        <fullName evidence="1">Retroviral polymerase SH3-like domain-containing protein</fullName>
    </recommendedName>
</protein>
<comment type="caution">
    <text evidence="2">The sequence shown here is derived from an EMBL/GenBank/DDBJ whole genome shotgun (WGS) entry which is preliminary data.</text>
</comment>
<dbReference type="Proteomes" id="UP000235145">
    <property type="component" value="Unassembled WGS sequence"/>
</dbReference>
<evidence type="ECO:0000259" key="1">
    <source>
        <dbReference type="Pfam" id="PF25597"/>
    </source>
</evidence>